<dbReference type="EMBL" id="MU858246">
    <property type="protein sequence ID" value="KAK4208378.1"/>
    <property type="molecule type" value="Genomic_DNA"/>
</dbReference>
<evidence type="ECO:0000313" key="4">
    <source>
        <dbReference type="Proteomes" id="UP001301769"/>
    </source>
</evidence>
<keyword evidence="2" id="KW-0812">Transmembrane</keyword>
<reference evidence="3" key="2">
    <citation type="submission" date="2023-05" db="EMBL/GenBank/DDBJ databases">
        <authorList>
            <consortium name="Lawrence Berkeley National Laboratory"/>
            <person name="Steindorff A."/>
            <person name="Hensen N."/>
            <person name="Bonometti L."/>
            <person name="Westerberg I."/>
            <person name="Brannstrom I.O."/>
            <person name="Guillou S."/>
            <person name="Cros-Aarteil S."/>
            <person name="Calhoun S."/>
            <person name="Haridas S."/>
            <person name="Kuo A."/>
            <person name="Mondo S."/>
            <person name="Pangilinan J."/>
            <person name="Riley R."/>
            <person name="Labutti K."/>
            <person name="Andreopoulos B."/>
            <person name="Lipzen A."/>
            <person name="Chen C."/>
            <person name="Yanf M."/>
            <person name="Daum C."/>
            <person name="Ng V."/>
            <person name="Clum A."/>
            <person name="Ohm R."/>
            <person name="Martin F."/>
            <person name="Silar P."/>
            <person name="Natvig D."/>
            <person name="Lalanne C."/>
            <person name="Gautier V."/>
            <person name="Ament-Velasquez S.L."/>
            <person name="Kruys A."/>
            <person name="Hutchinson M.I."/>
            <person name="Powell A.J."/>
            <person name="Barry K."/>
            <person name="Miller A.N."/>
            <person name="Grigoriev I.V."/>
            <person name="Debuchy R."/>
            <person name="Gladieux P."/>
            <person name="Thoren M.H."/>
            <person name="Johannesson H."/>
        </authorList>
    </citation>
    <scope>NUCLEOTIDE SEQUENCE</scope>
    <source>
        <strain evidence="3">PSN293</strain>
    </source>
</reference>
<reference evidence="3" key="1">
    <citation type="journal article" date="2023" name="Mol. Phylogenet. Evol.">
        <title>Genome-scale phylogeny and comparative genomics of the fungal order Sordariales.</title>
        <authorList>
            <person name="Hensen N."/>
            <person name="Bonometti L."/>
            <person name="Westerberg I."/>
            <person name="Brannstrom I.O."/>
            <person name="Guillou S."/>
            <person name="Cros-Aarteil S."/>
            <person name="Calhoun S."/>
            <person name="Haridas S."/>
            <person name="Kuo A."/>
            <person name="Mondo S."/>
            <person name="Pangilinan J."/>
            <person name="Riley R."/>
            <person name="LaButti K."/>
            <person name="Andreopoulos B."/>
            <person name="Lipzen A."/>
            <person name="Chen C."/>
            <person name="Yan M."/>
            <person name="Daum C."/>
            <person name="Ng V."/>
            <person name="Clum A."/>
            <person name="Steindorff A."/>
            <person name="Ohm R.A."/>
            <person name="Martin F."/>
            <person name="Silar P."/>
            <person name="Natvig D.O."/>
            <person name="Lalanne C."/>
            <person name="Gautier V."/>
            <person name="Ament-Velasquez S.L."/>
            <person name="Kruys A."/>
            <person name="Hutchinson M.I."/>
            <person name="Powell A.J."/>
            <person name="Barry K."/>
            <person name="Miller A.N."/>
            <person name="Grigoriev I.V."/>
            <person name="Debuchy R."/>
            <person name="Gladieux P."/>
            <person name="Hiltunen Thoren M."/>
            <person name="Johannesson H."/>
        </authorList>
    </citation>
    <scope>NUCLEOTIDE SEQUENCE</scope>
    <source>
        <strain evidence="3">PSN293</strain>
    </source>
</reference>
<evidence type="ECO:0000256" key="2">
    <source>
        <dbReference type="SAM" id="Phobius"/>
    </source>
</evidence>
<protein>
    <submittedName>
        <fullName evidence="3">Uncharacterized protein</fullName>
    </submittedName>
</protein>
<dbReference type="AlphaFoldDB" id="A0AAN6XXA8"/>
<comment type="caution">
    <text evidence="3">The sequence shown here is derived from an EMBL/GenBank/DDBJ whole genome shotgun (WGS) entry which is preliminary data.</text>
</comment>
<keyword evidence="2" id="KW-1133">Transmembrane helix</keyword>
<sequence>MPALKARRWFSGGGTYGASSREALFRSVAQVRRRHRQLTMRNPYEGSEILGGLFVLAVAHLAIAAGWTSGIGAMPPITESWGRIAGTFIVAWHLLSGLLSTGYWLRYTRKDPRTHARFARLCPTSWDIWWDSLVMFLCFVAHFVQAWYRERGAPVEDIELQNIPTQAAANPPDNPPADGDDAGPARVPSWAEYERLVREAGRPAR</sequence>
<accession>A0AAN6XXA8</accession>
<feature type="transmembrane region" description="Helical" evidence="2">
    <location>
        <begin position="84"/>
        <end position="107"/>
    </location>
</feature>
<evidence type="ECO:0000313" key="3">
    <source>
        <dbReference type="EMBL" id="KAK4208378.1"/>
    </source>
</evidence>
<feature type="transmembrane region" description="Helical" evidence="2">
    <location>
        <begin position="49"/>
        <end position="72"/>
    </location>
</feature>
<gene>
    <name evidence="3" type="ORF">QBC37DRAFT_405357</name>
</gene>
<feature type="transmembrane region" description="Helical" evidence="2">
    <location>
        <begin position="128"/>
        <end position="148"/>
    </location>
</feature>
<name>A0AAN6XXA8_9PEZI</name>
<keyword evidence="4" id="KW-1185">Reference proteome</keyword>
<organism evidence="3 4">
    <name type="scientific">Rhypophila decipiens</name>
    <dbReference type="NCBI Taxonomy" id="261697"/>
    <lineage>
        <taxon>Eukaryota</taxon>
        <taxon>Fungi</taxon>
        <taxon>Dikarya</taxon>
        <taxon>Ascomycota</taxon>
        <taxon>Pezizomycotina</taxon>
        <taxon>Sordariomycetes</taxon>
        <taxon>Sordariomycetidae</taxon>
        <taxon>Sordariales</taxon>
        <taxon>Naviculisporaceae</taxon>
        <taxon>Rhypophila</taxon>
    </lineage>
</organism>
<feature type="region of interest" description="Disordered" evidence="1">
    <location>
        <begin position="163"/>
        <end position="186"/>
    </location>
</feature>
<dbReference type="Proteomes" id="UP001301769">
    <property type="component" value="Unassembled WGS sequence"/>
</dbReference>
<evidence type="ECO:0000256" key="1">
    <source>
        <dbReference type="SAM" id="MobiDB-lite"/>
    </source>
</evidence>
<keyword evidence="2" id="KW-0472">Membrane</keyword>
<proteinExistence type="predicted"/>